<gene>
    <name evidence="3" type="ORF">RHSIM_Rhsim03G0014800</name>
</gene>
<dbReference type="OrthoDB" id="79603at2759"/>
<evidence type="ECO:0000259" key="2">
    <source>
        <dbReference type="Pfam" id="PF00078"/>
    </source>
</evidence>
<feature type="transmembrane region" description="Helical" evidence="1">
    <location>
        <begin position="189"/>
        <end position="213"/>
    </location>
</feature>
<keyword evidence="1" id="KW-1133">Transmembrane helix</keyword>
<evidence type="ECO:0000313" key="3">
    <source>
        <dbReference type="EMBL" id="KAF7148784.1"/>
    </source>
</evidence>
<comment type="caution">
    <text evidence="3">The sequence shown here is derived from an EMBL/GenBank/DDBJ whole genome shotgun (WGS) entry which is preliminary data.</text>
</comment>
<feature type="transmembrane region" description="Helical" evidence="1">
    <location>
        <begin position="1266"/>
        <end position="1292"/>
    </location>
</feature>
<feature type="transmembrane region" description="Helical" evidence="1">
    <location>
        <begin position="398"/>
        <end position="424"/>
    </location>
</feature>
<feature type="transmembrane region" description="Helical" evidence="1">
    <location>
        <begin position="1026"/>
        <end position="1045"/>
    </location>
</feature>
<dbReference type="PANTHER" id="PTHR37743:SF1">
    <property type="entry name" value="ARM REPEAT SUPERFAMILY PROTEIN"/>
    <property type="match status" value="1"/>
</dbReference>
<dbReference type="InterPro" id="IPR000477">
    <property type="entry name" value="RT_dom"/>
</dbReference>
<sequence>MEQEQAMWTARESNSMVSATIGRAMSTLLSARPKKLEDAVSRLDSAPQRSSVDVVQRRNAIDVISELFRISHHLVHIFGRQDIANHLLERLGDEESIVRTQASNLIPMMDPSLVLPALVGLLYSSDEVLQLSASNTFVAMLKYHNKSFEVLCMLFNCLKYILVHLLVLSSYLFWVFLNPHTTVIGLRKLQGVNFVCTCLVSGNFGVVLAILVLKFNTYGNSFTCVTYSYTFCSDLCQNPDLPEASGDMFLLCHLVRGSKLDADIVLKLIPQWSDSVEEWNSLVEPLIDKLFAEPSSAIIVKFLSYISEQLADAADVVFHRILLCTRQPDEWKSHDSEIDNPVKQAHSLFDRLCPLLIIRLLPMRVFNNLNSSLMYGVLRDQVRDTSGICLSPIVDLTFLVHFSSAGFAFMFSAVGSIFLFVSVLESGQLKTASFTSYKAVLFSMDVIIIDVIADFPYSIDFRAFNNLEFDDVRKLAAELSGQIHPQNPEEVIQKMGFKISPLTIVEDYNQVLDPSDKLSTCSRAWSGRGRPRRFEEKWLFVDDVDQIRKRVWEQSIQGSVAFRVVQKQKWLMGHLYNWNELSFRQLRNKLEDAQLELEDIQKSWRDVGAREWHVVVQLVIRDQQLRLQIDQLLEQQEMHWAQRTKARWLDRKPLWLMGGMKAPGPDGSLQGSIRRIGTVWAMKLLKWSWRSFIRNAFVPSRLITDNILLAHETIEFIKKKRKGQSCFALKLDMSKAYDRVKWSGVLDVLSSLGFSPKWINLKSQCLSTVSFSVLVIGVPSEFFSPHCPNKHRMQFYAENHTEEYTENKDSGIETIKFFLNCLSLLLGHLDGKRFENTLSEDGLRISRALIFQLHCADAELIDGAVCLLKAIIFRSNYSLAGSSSTDTREMDAVLPLLLHLLDEHDGTARAVVDSLQNTAPYVVQRRNAIDVISELFRISHHLVHIFGRQDIANHLLERLGDEESIVRTQASNLIPMMDPSLVLPALVGLLYSSDEVLQLSASNTFVAMLKYHNKSFEVLCMLFNCLKYILVHLLVLSSYLFWVFLNPHTTVIGLRKLQGVNFVCTCLVSGNFGVVLAILVLKFNTYGNSFTCVTYSYTFCSDLCQNPDLPEASGDMFLLCHLVRGSKLDADIVLKLIPQWSDSVEEWNSLVEPLIDKLFAEPSSAIIVKFLSYISEQLADAADVVFHRILLCTRQPDEWKSHDSEIDNPVKQAHSLFDRLCPLLIIRLLPMRVFNNLNSSLMYGVLRDQVRDTSGICLSPIVDLTFLVHFSSAGFAFMFSAVGSIFLFVSVLESGQLKTASFTSYKAVLFSMDVIIIDVIADFPYSIDFRAFNNLEFDDVRKLAAELSGQIHPQNPEEVIQKMGFKISPLTIVEDYNQVLDPSDKLSTCSRAWSGRGRPRRFEEKWLFVDDVDQIRKRVWEQSIQGSVAFRVVQKQKWLMGHLYNWNELSFRQLRNKLEDAQLELEDIQKSWRDVGAREWHVVVQLVIRDQQLRLQIDQLLEQQEMHWAQRTKARWLDRKPLWLMGGMKAPGPDGSLQGSIRRIGTVWAMKLLKWSWRSFIRNAFVPSRLITDNILLAHETIEFIKKKRKGQSCFALKLDMSKAYDRVKWSGVLDVLSSLGFSPKWINLKSQCLSTVSFSVLVIGVPSEFFSPHCGLRQGDPLSPSLFILVS</sequence>
<feature type="transmembrane region" description="Helical" evidence="1">
    <location>
        <begin position="1304"/>
        <end position="1325"/>
    </location>
</feature>
<evidence type="ECO:0000256" key="1">
    <source>
        <dbReference type="SAM" id="Phobius"/>
    </source>
</evidence>
<dbReference type="Gene3D" id="1.25.10.10">
    <property type="entry name" value="Leucine-rich Repeat Variant"/>
    <property type="match status" value="1"/>
</dbReference>
<keyword evidence="1" id="KW-0472">Membrane</keyword>
<dbReference type="Proteomes" id="UP000626092">
    <property type="component" value="Unassembled WGS sequence"/>
</dbReference>
<organism evidence="3 4">
    <name type="scientific">Rhododendron simsii</name>
    <name type="common">Sims's rhododendron</name>
    <dbReference type="NCBI Taxonomy" id="118357"/>
    <lineage>
        <taxon>Eukaryota</taxon>
        <taxon>Viridiplantae</taxon>
        <taxon>Streptophyta</taxon>
        <taxon>Embryophyta</taxon>
        <taxon>Tracheophyta</taxon>
        <taxon>Spermatophyta</taxon>
        <taxon>Magnoliopsida</taxon>
        <taxon>eudicotyledons</taxon>
        <taxon>Gunneridae</taxon>
        <taxon>Pentapetalae</taxon>
        <taxon>asterids</taxon>
        <taxon>Ericales</taxon>
        <taxon>Ericaceae</taxon>
        <taxon>Ericoideae</taxon>
        <taxon>Rhodoreae</taxon>
        <taxon>Rhododendron</taxon>
    </lineage>
</organism>
<feature type="transmembrane region" description="Helical" evidence="1">
    <location>
        <begin position="1057"/>
        <end position="1081"/>
    </location>
</feature>
<feature type="domain" description="Reverse transcriptase" evidence="2">
    <location>
        <begin position="1583"/>
        <end position="1670"/>
    </location>
</feature>
<feature type="transmembrane region" description="Helical" evidence="1">
    <location>
        <begin position="150"/>
        <end position="177"/>
    </location>
</feature>
<protein>
    <recommendedName>
        <fullName evidence="2">Reverse transcriptase domain-containing protein</fullName>
    </recommendedName>
</protein>
<keyword evidence="1" id="KW-0812">Transmembrane</keyword>
<dbReference type="InterPro" id="IPR016024">
    <property type="entry name" value="ARM-type_fold"/>
</dbReference>
<dbReference type="EMBL" id="WJXA01000003">
    <property type="protein sequence ID" value="KAF7148784.1"/>
    <property type="molecule type" value="Genomic_DNA"/>
</dbReference>
<dbReference type="SUPFAM" id="SSF48371">
    <property type="entry name" value="ARM repeat"/>
    <property type="match status" value="1"/>
</dbReference>
<reference evidence="3" key="1">
    <citation type="submission" date="2019-11" db="EMBL/GenBank/DDBJ databases">
        <authorList>
            <person name="Liu Y."/>
            <person name="Hou J."/>
            <person name="Li T.-Q."/>
            <person name="Guan C.-H."/>
            <person name="Wu X."/>
            <person name="Wu H.-Z."/>
            <person name="Ling F."/>
            <person name="Zhang R."/>
            <person name="Shi X.-G."/>
            <person name="Ren J.-P."/>
            <person name="Chen E.-F."/>
            <person name="Sun J.-M."/>
        </authorList>
    </citation>
    <scope>NUCLEOTIDE SEQUENCE</scope>
    <source>
        <strain evidence="3">Adult_tree_wgs_1</strain>
        <tissue evidence="3">Leaves</tissue>
    </source>
</reference>
<dbReference type="PANTHER" id="PTHR37743">
    <property type="entry name" value="ARM REPEAT SUPERFAMILY PROTEIN"/>
    <property type="match status" value="1"/>
</dbReference>
<name>A0A834LUQ8_RHOSS</name>
<proteinExistence type="predicted"/>
<dbReference type="InterPro" id="IPR011989">
    <property type="entry name" value="ARM-like"/>
</dbReference>
<evidence type="ECO:0000313" key="4">
    <source>
        <dbReference type="Proteomes" id="UP000626092"/>
    </source>
</evidence>
<dbReference type="Pfam" id="PF00078">
    <property type="entry name" value="RVT_1"/>
    <property type="match status" value="1"/>
</dbReference>
<accession>A0A834LUQ8</accession>
<keyword evidence="4" id="KW-1185">Reference proteome</keyword>